<evidence type="ECO:0000256" key="3">
    <source>
        <dbReference type="ARBA" id="ARBA00024799"/>
    </source>
</evidence>
<gene>
    <name evidence="6" type="primary">gatC</name>
    <name evidence="7" type="ORF">SAMN04488112_102128</name>
</gene>
<dbReference type="NCBIfam" id="TIGR00135">
    <property type="entry name" value="gatC"/>
    <property type="match status" value="1"/>
</dbReference>
<comment type="subunit">
    <text evidence="2 6">Heterotrimer of A, B and C subunits.</text>
</comment>
<dbReference type="GO" id="GO:0006412">
    <property type="term" value="P:translation"/>
    <property type="evidence" value="ECO:0007669"/>
    <property type="project" value="UniProtKB-UniRule"/>
</dbReference>
<keyword evidence="8" id="KW-1185">Reference proteome</keyword>
<keyword evidence="6" id="KW-0436">Ligase</keyword>
<dbReference type="SUPFAM" id="SSF141000">
    <property type="entry name" value="Glu-tRNAGln amidotransferase C subunit"/>
    <property type="match status" value="1"/>
</dbReference>
<dbReference type="InterPro" id="IPR003837">
    <property type="entry name" value="GatC"/>
</dbReference>
<evidence type="ECO:0000256" key="5">
    <source>
        <dbReference type="ARBA" id="ARBA00047913"/>
    </source>
</evidence>
<dbReference type="STRING" id="1236220.SAMN04488112_102128"/>
<dbReference type="AlphaFoldDB" id="A0A1G6I9F7"/>
<dbReference type="GO" id="GO:0050567">
    <property type="term" value="F:glutaminyl-tRNA synthase (glutamine-hydrolyzing) activity"/>
    <property type="evidence" value="ECO:0007669"/>
    <property type="project" value="UniProtKB-UniRule"/>
</dbReference>
<comment type="catalytic activity">
    <reaction evidence="5 6">
        <text>L-glutamyl-tRNA(Gln) + L-glutamine + ATP + H2O = L-glutaminyl-tRNA(Gln) + L-glutamate + ADP + phosphate + H(+)</text>
        <dbReference type="Rhea" id="RHEA:17521"/>
        <dbReference type="Rhea" id="RHEA-COMP:9681"/>
        <dbReference type="Rhea" id="RHEA-COMP:9684"/>
        <dbReference type="ChEBI" id="CHEBI:15377"/>
        <dbReference type="ChEBI" id="CHEBI:15378"/>
        <dbReference type="ChEBI" id="CHEBI:29985"/>
        <dbReference type="ChEBI" id="CHEBI:30616"/>
        <dbReference type="ChEBI" id="CHEBI:43474"/>
        <dbReference type="ChEBI" id="CHEBI:58359"/>
        <dbReference type="ChEBI" id="CHEBI:78520"/>
        <dbReference type="ChEBI" id="CHEBI:78521"/>
        <dbReference type="ChEBI" id="CHEBI:456216"/>
    </reaction>
</comment>
<dbReference type="Pfam" id="PF02686">
    <property type="entry name" value="GatC"/>
    <property type="match status" value="1"/>
</dbReference>
<comment type="function">
    <text evidence="3 6">Allows the formation of correctly charged Asn-tRNA(Asn) or Gln-tRNA(Gln) through the transamidation of misacylated Asp-tRNA(Asn) or Glu-tRNA(Gln) in organisms which lack either or both of asparaginyl-tRNA or glutaminyl-tRNA synthetases. The reaction takes place in the presence of glutamine and ATP through an activated phospho-Asp-tRNA(Asn) or phospho-Glu-tRNA(Gln).</text>
</comment>
<organism evidence="7 8">
    <name type="scientific">Melghirimyces thermohalophilus</name>
    <dbReference type="NCBI Taxonomy" id="1236220"/>
    <lineage>
        <taxon>Bacteria</taxon>
        <taxon>Bacillati</taxon>
        <taxon>Bacillota</taxon>
        <taxon>Bacilli</taxon>
        <taxon>Bacillales</taxon>
        <taxon>Thermoactinomycetaceae</taxon>
        <taxon>Melghirimyces</taxon>
    </lineage>
</organism>
<keyword evidence="7" id="KW-0808">Transferase</keyword>
<dbReference type="GO" id="GO:0016740">
    <property type="term" value="F:transferase activity"/>
    <property type="evidence" value="ECO:0007669"/>
    <property type="project" value="UniProtKB-KW"/>
</dbReference>
<dbReference type="GO" id="GO:0005524">
    <property type="term" value="F:ATP binding"/>
    <property type="evidence" value="ECO:0007669"/>
    <property type="project" value="UniProtKB-KW"/>
</dbReference>
<keyword evidence="6" id="KW-0547">Nucleotide-binding</keyword>
<dbReference type="GO" id="GO:0070681">
    <property type="term" value="P:glutaminyl-tRNAGln biosynthesis via transamidation"/>
    <property type="evidence" value="ECO:0007669"/>
    <property type="project" value="TreeGrafter"/>
</dbReference>
<comment type="similarity">
    <text evidence="1 6">Belongs to the GatC family.</text>
</comment>
<evidence type="ECO:0000256" key="1">
    <source>
        <dbReference type="ARBA" id="ARBA00010757"/>
    </source>
</evidence>
<sequence length="96" mass="10878">MAISKEQVEHVARLARLQLTEEEAQVYTSQLNDILKFAEKLNELDTEGVEPTSHVLPMANVLREDENRPSLDRDKALANAPEQAEGMFQVPDVFEE</sequence>
<keyword evidence="6" id="KW-0648">Protein biosynthesis</keyword>
<accession>A0A1G6I9F7</accession>
<dbReference type="Gene3D" id="1.10.20.60">
    <property type="entry name" value="Glu-tRNAGln amidotransferase C subunit, N-terminal domain"/>
    <property type="match status" value="1"/>
</dbReference>
<dbReference type="InterPro" id="IPR036113">
    <property type="entry name" value="Asp/Glu-ADT_sf_sub_c"/>
</dbReference>
<reference evidence="7 8" key="1">
    <citation type="submission" date="2016-10" db="EMBL/GenBank/DDBJ databases">
        <authorList>
            <person name="de Groot N.N."/>
        </authorList>
    </citation>
    <scope>NUCLEOTIDE SEQUENCE [LARGE SCALE GENOMIC DNA]</scope>
    <source>
        <strain evidence="7 8">DSM 45514</strain>
    </source>
</reference>
<dbReference type="GO" id="GO:0006450">
    <property type="term" value="P:regulation of translational fidelity"/>
    <property type="evidence" value="ECO:0007669"/>
    <property type="project" value="InterPro"/>
</dbReference>
<dbReference type="PANTHER" id="PTHR15004">
    <property type="entry name" value="GLUTAMYL-TRNA(GLN) AMIDOTRANSFERASE SUBUNIT C, MITOCHONDRIAL"/>
    <property type="match status" value="1"/>
</dbReference>
<dbReference type="Proteomes" id="UP000199387">
    <property type="component" value="Unassembled WGS sequence"/>
</dbReference>
<dbReference type="RefSeq" id="WP_091566081.1">
    <property type="nucleotide sequence ID" value="NZ_FMZA01000002.1"/>
</dbReference>
<dbReference type="GO" id="GO:0050566">
    <property type="term" value="F:asparaginyl-tRNA synthase (glutamine-hydrolyzing) activity"/>
    <property type="evidence" value="ECO:0007669"/>
    <property type="project" value="RHEA"/>
</dbReference>
<evidence type="ECO:0000313" key="8">
    <source>
        <dbReference type="Proteomes" id="UP000199387"/>
    </source>
</evidence>
<proteinExistence type="inferred from homology"/>
<keyword evidence="6" id="KW-0067">ATP-binding</keyword>
<evidence type="ECO:0000256" key="6">
    <source>
        <dbReference type="HAMAP-Rule" id="MF_00122"/>
    </source>
</evidence>
<name>A0A1G6I9F7_9BACL</name>
<evidence type="ECO:0000256" key="4">
    <source>
        <dbReference type="ARBA" id="ARBA00047380"/>
    </source>
</evidence>
<evidence type="ECO:0000256" key="2">
    <source>
        <dbReference type="ARBA" id="ARBA00011123"/>
    </source>
</evidence>
<dbReference type="EC" id="6.3.5.-" evidence="6"/>
<protein>
    <recommendedName>
        <fullName evidence="6">Aspartyl/glutamyl-tRNA(Asn/Gln) amidotransferase subunit C</fullName>
        <shortName evidence="6">Asp/Glu-ADT subunit C</shortName>
        <ecNumber evidence="6">6.3.5.-</ecNumber>
    </recommendedName>
</protein>
<dbReference type="EMBL" id="FMZA01000002">
    <property type="protein sequence ID" value="SDC03157.1"/>
    <property type="molecule type" value="Genomic_DNA"/>
</dbReference>
<dbReference type="HAMAP" id="MF_00122">
    <property type="entry name" value="GatC"/>
    <property type="match status" value="1"/>
</dbReference>
<evidence type="ECO:0000313" key="7">
    <source>
        <dbReference type="EMBL" id="SDC03157.1"/>
    </source>
</evidence>
<dbReference type="PANTHER" id="PTHR15004:SF0">
    <property type="entry name" value="GLUTAMYL-TRNA(GLN) AMIDOTRANSFERASE SUBUNIT C, MITOCHONDRIAL"/>
    <property type="match status" value="1"/>
</dbReference>
<comment type="catalytic activity">
    <reaction evidence="4 6">
        <text>L-aspartyl-tRNA(Asn) + L-glutamine + ATP + H2O = L-asparaginyl-tRNA(Asn) + L-glutamate + ADP + phosphate + 2 H(+)</text>
        <dbReference type="Rhea" id="RHEA:14513"/>
        <dbReference type="Rhea" id="RHEA-COMP:9674"/>
        <dbReference type="Rhea" id="RHEA-COMP:9677"/>
        <dbReference type="ChEBI" id="CHEBI:15377"/>
        <dbReference type="ChEBI" id="CHEBI:15378"/>
        <dbReference type="ChEBI" id="CHEBI:29985"/>
        <dbReference type="ChEBI" id="CHEBI:30616"/>
        <dbReference type="ChEBI" id="CHEBI:43474"/>
        <dbReference type="ChEBI" id="CHEBI:58359"/>
        <dbReference type="ChEBI" id="CHEBI:78515"/>
        <dbReference type="ChEBI" id="CHEBI:78516"/>
        <dbReference type="ChEBI" id="CHEBI:456216"/>
    </reaction>
</comment>
<dbReference type="OrthoDB" id="9813938at2"/>